<dbReference type="Pfam" id="PF13604">
    <property type="entry name" value="AAA_30"/>
    <property type="match status" value="1"/>
</dbReference>
<feature type="region of interest" description="Disordered" evidence="2">
    <location>
        <begin position="418"/>
        <end position="463"/>
    </location>
</feature>
<feature type="compositionally biased region" description="Basic and acidic residues" evidence="2">
    <location>
        <begin position="437"/>
        <end position="461"/>
    </location>
</feature>
<name>A0ABR9KCN7_9ACTN</name>
<evidence type="ECO:0000313" key="3">
    <source>
        <dbReference type="EMBL" id="MBE1559769.1"/>
    </source>
</evidence>
<sequence>MAGSGKTTMMAAARTAWEGRGLVVAGAATAAVAATNLHAEAGIPSTTIATWLLRIKGGRGLSGVDVLVVDEASMVDDRQMAALLAESARTGTKIVPIGDPLQLRAAGVGGGFAAIHRQVAGLTLKENRRQRDPLERKALERWRAGGESERPQDRQELQRQALRLWGQGERVRAGQGAEDTMAQLLADWLTAREPYRAAGTPEAVHDELAQVLVLAGTNAAVDRLNAVARELRRERGELEGPDHRYRLPGGRTIALAIGDHVRVRKNDYRARRGVGAVNVLNGYRGHITAIGADRRVEVEWRQAGPDGPTVVREWLTPDYIASGGLSHGTAMTVAAAEGLTADHALIYGMGLDPHTLYAAMTRDRERARLYLPRELLESDFDRVRHGKVRSEADALQRALAAYAATLDDDRVDRLLTPEPEPIAQEEQDARQPAPATVEREDRGRGRGDRQRTGREQEKREAAAASLNEARAAIQLAGARLALSRSAYGVGLLSDDELTERLSSLAEQVEAASTALEAAEQERHRHARNGGGPTELALLAERDKLAANLRRVEAAERAERRLQQARQQILEGHAEASRLRQRESELAAEVENLGSLLPSHRARRRELTEVELPQVRERLEQLGERLAPIRAQGPALEQAARESVEQAPPRVVWSMIRRRHDDLVGDFAAAQRGARSVDVTNADSRAATARLTRDQAQEELAAGLSESERRADLPPDQRDIEQRVRSEEASRRRTERERDDIDRERRSAHERSQRRQTERDREPSRQSPASERDVPSR</sequence>
<protein>
    <submittedName>
        <fullName evidence="3">Uncharacterized protein</fullName>
    </submittedName>
</protein>
<evidence type="ECO:0000256" key="2">
    <source>
        <dbReference type="SAM" id="MobiDB-lite"/>
    </source>
</evidence>
<keyword evidence="4" id="KW-1185">Reference proteome</keyword>
<feature type="compositionally biased region" description="Basic and acidic residues" evidence="2">
    <location>
        <begin position="705"/>
        <end position="776"/>
    </location>
</feature>
<gene>
    <name evidence="3" type="ORF">H4W81_002548</name>
</gene>
<dbReference type="Gene3D" id="2.30.30.940">
    <property type="match status" value="1"/>
</dbReference>
<dbReference type="SUPFAM" id="SSF52540">
    <property type="entry name" value="P-loop containing nucleoside triphosphate hydrolases"/>
    <property type="match status" value="2"/>
</dbReference>
<feature type="region of interest" description="Disordered" evidence="2">
    <location>
        <begin position="687"/>
        <end position="776"/>
    </location>
</feature>
<evidence type="ECO:0000256" key="1">
    <source>
        <dbReference type="SAM" id="Coils"/>
    </source>
</evidence>
<reference evidence="3 4" key="1">
    <citation type="submission" date="2020-10" db="EMBL/GenBank/DDBJ databases">
        <title>Sequencing the genomes of 1000 actinobacteria strains.</title>
        <authorList>
            <person name="Klenk H.-P."/>
        </authorList>
    </citation>
    <scope>NUCLEOTIDE SEQUENCE [LARGE SCALE GENOMIC DNA]</scope>
    <source>
        <strain evidence="3 4">DSM 43748</strain>
    </source>
</reference>
<dbReference type="RefSeq" id="WP_318781701.1">
    <property type="nucleotide sequence ID" value="NZ_BAAASY010000049.1"/>
</dbReference>
<dbReference type="Proteomes" id="UP000661607">
    <property type="component" value="Unassembled WGS sequence"/>
</dbReference>
<keyword evidence="1" id="KW-0175">Coiled coil</keyword>
<dbReference type="EMBL" id="JADBEF010000001">
    <property type="protein sequence ID" value="MBE1559769.1"/>
    <property type="molecule type" value="Genomic_DNA"/>
</dbReference>
<organism evidence="3 4">
    <name type="scientific">Nonomuraea africana</name>
    <dbReference type="NCBI Taxonomy" id="46171"/>
    <lineage>
        <taxon>Bacteria</taxon>
        <taxon>Bacillati</taxon>
        <taxon>Actinomycetota</taxon>
        <taxon>Actinomycetes</taxon>
        <taxon>Streptosporangiales</taxon>
        <taxon>Streptosporangiaceae</taxon>
        <taxon>Nonomuraea</taxon>
    </lineage>
</organism>
<dbReference type="InterPro" id="IPR027417">
    <property type="entry name" value="P-loop_NTPase"/>
</dbReference>
<proteinExistence type="predicted"/>
<comment type="caution">
    <text evidence="3">The sequence shown here is derived from an EMBL/GenBank/DDBJ whole genome shotgun (WGS) entry which is preliminary data.</text>
</comment>
<accession>A0ABR9KCN7</accession>
<feature type="coiled-coil region" evidence="1">
    <location>
        <begin position="501"/>
        <end position="581"/>
    </location>
</feature>
<evidence type="ECO:0000313" key="4">
    <source>
        <dbReference type="Proteomes" id="UP000661607"/>
    </source>
</evidence>
<dbReference type="Gene3D" id="3.40.50.300">
    <property type="entry name" value="P-loop containing nucleotide triphosphate hydrolases"/>
    <property type="match status" value="2"/>
</dbReference>